<feature type="domain" description="ABC transporter" evidence="6">
    <location>
        <begin position="5"/>
        <end position="249"/>
    </location>
</feature>
<dbReference type="Proteomes" id="UP001595909">
    <property type="component" value="Unassembled WGS sequence"/>
</dbReference>
<dbReference type="PROSITE" id="PS50893">
    <property type="entry name" value="ABC_TRANSPORTER_2"/>
    <property type="match status" value="1"/>
</dbReference>
<name>A0ABV9RQS1_9PSEU</name>
<dbReference type="InterPro" id="IPR003593">
    <property type="entry name" value="AAA+_ATPase"/>
</dbReference>
<dbReference type="EMBL" id="JBHSIM010000068">
    <property type="protein sequence ID" value="MFC4836568.1"/>
    <property type="molecule type" value="Genomic_DNA"/>
</dbReference>
<evidence type="ECO:0000256" key="2">
    <source>
        <dbReference type="ARBA" id="ARBA00022448"/>
    </source>
</evidence>
<sequence>MTATFALEGVTRRYSVPGDRPWRRVTRTAINRIDLEVPAGRDLAIVGASGSGKSTLLRLLLALEAPDAGTVRFRGEAVSPRSPGALRRSVGVVPQDPGSSLDPRLPVGASVREPLECLGVGGDHGARVAQLLDAVGLDPAVAKRRPAAFSGGERQRIALARALAPRPDVLIADEPFSAVDPTTRRRLVALVGDLVRASGTQLLLVSHDLGIASRLCADVAVLDAGRVVETGPIAAVFAHPSAEATRALLDAVLPVEVMG</sequence>
<dbReference type="InterPro" id="IPR017871">
    <property type="entry name" value="ABC_transporter-like_CS"/>
</dbReference>
<feature type="region of interest" description="Disordered" evidence="5">
    <location>
        <begin position="76"/>
        <end position="106"/>
    </location>
</feature>
<evidence type="ECO:0000256" key="1">
    <source>
        <dbReference type="ARBA" id="ARBA00005417"/>
    </source>
</evidence>
<organism evidence="7 8">
    <name type="scientific">Actinomycetospora chibensis</name>
    <dbReference type="NCBI Taxonomy" id="663606"/>
    <lineage>
        <taxon>Bacteria</taxon>
        <taxon>Bacillati</taxon>
        <taxon>Actinomycetota</taxon>
        <taxon>Actinomycetes</taxon>
        <taxon>Pseudonocardiales</taxon>
        <taxon>Pseudonocardiaceae</taxon>
        <taxon>Actinomycetospora</taxon>
    </lineage>
</organism>
<dbReference type="GO" id="GO:0005524">
    <property type="term" value="F:ATP binding"/>
    <property type="evidence" value="ECO:0007669"/>
    <property type="project" value="UniProtKB-KW"/>
</dbReference>
<dbReference type="Gene3D" id="3.40.50.300">
    <property type="entry name" value="P-loop containing nucleotide triphosphate hydrolases"/>
    <property type="match status" value="1"/>
</dbReference>
<dbReference type="SMART" id="SM00382">
    <property type="entry name" value="AAA"/>
    <property type="match status" value="1"/>
</dbReference>
<evidence type="ECO:0000256" key="5">
    <source>
        <dbReference type="SAM" id="MobiDB-lite"/>
    </source>
</evidence>
<evidence type="ECO:0000256" key="3">
    <source>
        <dbReference type="ARBA" id="ARBA00022741"/>
    </source>
</evidence>
<evidence type="ECO:0000313" key="8">
    <source>
        <dbReference type="Proteomes" id="UP001595909"/>
    </source>
</evidence>
<comment type="caution">
    <text evidence="7">The sequence shown here is derived from an EMBL/GenBank/DDBJ whole genome shotgun (WGS) entry which is preliminary data.</text>
</comment>
<evidence type="ECO:0000256" key="4">
    <source>
        <dbReference type="ARBA" id="ARBA00022840"/>
    </source>
</evidence>
<proteinExistence type="inferred from homology"/>
<dbReference type="InterPro" id="IPR050319">
    <property type="entry name" value="ABC_transp_ATP-bind"/>
</dbReference>
<keyword evidence="4 7" id="KW-0067">ATP-binding</keyword>
<comment type="similarity">
    <text evidence="1">Belongs to the ABC transporter superfamily.</text>
</comment>
<dbReference type="CDD" id="cd03257">
    <property type="entry name" value="ABC_NikE_OppD_transporters"/>
    <property type="match status" value="1"/>
</dbReference>
<gene>
    <name evidence="7" type="ORF">ACFPEL_29490</name>
</gene>
<keyword evidence="3" id="KW-0547">Nucleotide-binding</keyword>
<dbReference type="Pfam" id="PF00005">
    <property type="entry name" value="ABC_tran"/>
    <property type="match status" value="1"/>
</dbReference>
<dbReference type="InterPro" id="IPR003439">
    <property type="entry name" value="ABC_transporter-like_ATP-bd"/>
</dbReference>
<dbReference type="PROSITE" id="PS00211">
    <property type="entry name" value="ABC_TRANSPORTER_1"/>
    <property type="match status" value="1"/>
</dbReference>
<reference evidence="8" key="1">
    <citation type="journal article" date="2019" name="Int. J. Syst. Evol. Microbiol.">
        <title>The Global Catalogue of Microorganisms (GCM) 10K type strain sequencing project: providing services to taxonomists for standard genome sequencing and annotation.</title>
        <authorList>
            <consortium name="The Broad Institute Genomics Platform"/>
            <consortium name="The Broad Institute Genome Sequencing Center for Infectious Disease"/>
            <person name="Wu L."/>
            <person name="Ma J."/>
        </authorList>
    </citation>
    <scope>NUCLEOTIDE SEQUENCE [LARGE SCALE GENOMIC DNA]</scope>
    <source>
        <strain evidence="8">CCUG 50347</strain>
    </source>
</reference>
<dbReference type="PANTHER" id="PTHR43776">
    <property type="entry name" value="TRANSPORT ATP-BINDING PROTEIN"/>
    <property type="match status" value="1"/>
</dbReference>
<evidence type="ECO:0000259" key="6">
    <source>
        <dbReference type="PROSITE" id="PS50893"/>
    </source>
</evidence>
<dbReference type="InterPro" id="IPR027417">
    <property type="entry name" value="P-loop_NTPase"/>
</dbReference>
<dbReference type="SUPFAM" id="SSF52540">
    <property type="entry name" value="P-loop containing nucleoside triphosphate hydrolases"/>
    <property type="match status" value="1"/>
</dbReference>
<protein>
    <submittedName>
        <fullName evidence="7">ABC transporter ATP-binding protein</fullName>
    </submittedName>
</protein>
<dbReference type="PANTHER" id="PTHR43776:SF7">
    <property type="entry name" value="D,D-DIPEPTIDE TRANSPORT ATP-BINDING PROTEIN DDPF-RELATED"/>
    <property type="match status" value="1"/>
</dbReference>
<dbReference type="RefSeq" id="WP_274191108.1">
    <property type="nucleotide sequence ID" value="NZ_BAABHN010000068.1"/>
</dbReference>
<keyword evidence="2" id="KW-0813">Transport</keyword>
<evidence type="ECO:0000313" key="7">
    <source>
        <dbReference type="EMBL" id="MFC4836568.1"/>
    </source>
</evidence>
<accession>A0ABV9RQS1</accession>
<keyword evidence="8" id="KW-1185">Reference proteome</keyword>